<reference evidence="1 2" key="1">
    <citation type="journal article" date="2019" name="Genome Biol. Evol.">
        <title>Insights into the evolution of the New World diploid cottons (Gossypium, subgenus Houzingenia) based on genome sequencing.</title>
        <authorList>
            <person name="Grover C.E."/>
            <person name="Arick M.A. 2nd"/>
            <person name="Thrash A."/>
            <person name="Conover J.L."/>
            <person name="Sanders W.S."/>
            <person name="Peterson D.G."/>
            <person name="Frelichowski J.E."/>
            <person name="Scheffler J.A."/>
            <person name="Scheffler B.E."/>
            <person name="Wendel J.F."/>
        </authorList>
    </citation>
    <scope>NUCLEOTIDE SEQUENCE [LARGE SCALE GENOMIC DNA]</scope>
    <source>
        <strain evidence="1">8</strain>
        <tissue evidence="1">Leaf</tissue>
    </source>
</reference>
<reference evidence="1" key="2">
    <citation type="submission" date="2020-04" db="EMBL/GenBank/DDBJ databases">
        <authorList>
            <person name="Grover C.E."/>
            <person name="Arick M.A. II"/>
            <person name="Thrash A."/>
            <person name="Conover J.L."/>
            <person name="Sanders W.S."/>
            <person name="Peterson D.G."/>
            <person name="Scheffler J.A."/>
            <person name="Scheffler B.E."/>
            <person name="Wendel J.F."/>
        </authorList>
    </citation>
    <scope>NUCLEOTIDE SEQUENCE</scope>
    <source>
        <strain evidence="1">8</strain>
        <tissue evidence="1">Leaf</tissue>
    </source>
</reference>
<keyword evidence="2" id="KW-1185">Reference proteome</keyword>
<proteinExistence type="predicted"/>
<protein>
    <submittedName>
        <fullName evidence="1">Uncharacterized protein</fullName>
    </submittedName>
</protein>
<dbReference type="Proteomes" id="UP000593568">
    <property type="component" value="Unassembled WGS sequence"/>
</dbReference>
<dbReference type="AlphaFoldDB" id="A0A7J9EU69"/>
<organism evidence="1 2">
    <name type="scientific">Gossypium trilobum</name>
    <dbReference type="NCBI Taxonomy" id="34281"/>
    <lineage>
        <taxon>Eukaryota</taxon>
        <taxon>Viridiplantae</taxon>
        <taxon>Streptophyta</taxon>
        <taxon>Embryophyta</taxon>
        <taxon>Tracheophyta</taxon>
        <taxon>Spermatophyta</taxon>
        <taxon>Magnoliopsida</taxon>
        <taxon>eudicotyledons</taxon>
        <taxon>Gunneridae</taxon>
        <taxon>Pentapetalae</taxon>
        <taxon>rosids</taxon>
        <taxon>malvids</taxon>
        <taxon>Malvales</taxon>
        <taxon>Malvaceae</taxon>
        <taxon>Malvoideae</taxon>
        <taxon>Gossypium</taxon>
    </lineage>
</organism>
<dbReference type="EMBL" id="JABEZW010000009">
    <property type="protein sequence ID" value="MBA0776591.1"/>
    <property type="molecule type" value="Genomic_DNA"/>
</dbReference>
<name>A0A7J9EU69_9ROSI</name>
<evidence type="ECO:0000313" key="1">
    <source>
        <dbReference type="EMBL" id="MBA0776589.1"/>
    </source>
</evidence>
<comment type="caution">
    <text evidence="1">The sequence shown here is derived from an EMBL/GenBank/DDBJ whole genome shotgun (WGS) entry which is preliminary data.</text>
</comment>
<dbReference type="EMBL" id="JABEZW010000009">
    <property type="protein sequence ID" value="MBA0776595.1"/>
    <property type="molecule type" value="Genomic_DNA"/>
</dbReference>
<dbReference type="EMBL" id="JABEZW010000009">
    <property type="protein sequence ID" value="MBA0776589.1"/>
    <property type="molecule type" value="Genomic_DNA"/>
</dbReference>
<gene>
    <name evidence="1" type="ORF">Gotri_011569</name>
</gene>
<accession>A0A7J9EU69</accession>
<sequence length="51" mass="6104">MEKGFLDKVEVNVAVRIWSEKTQQEKGDNLTERYMLELWDFTRISVTQNNL</sequence>
<evidence type="ECO:0000313" key="2">
    <source>
        <dbReference type="Proteomes" id="UP000593568"/>
    </source>
</evidence>